<dbReference type="Pfam" id="PF02319">
    <property type="entry name" value="WHD_E2F_TDP"/>
    <property type="match status" value="1"/>
</dbReference>
<dbReference type="InterPro" id="IPR036390">
    <property type="entry name" value="WH_DNA-bd_sf"/>
</dbReference>
<feature type="compositionally biased region" description="Low complexity" evidence="2">
    <location>
        <begin position="85"/>
        <end position="102"/>
    </location>
</feature>
<feature type="compositionally biased region" description="Basic and acidic residues" evidence="2">
    <location>
        <begin position="606"/>
        <end position="616"/>
    </location>
</feature>
<evidence type="ECO:0000256" key="1">
    <source>
        <dbReference type="RuleBase" id="RU003796"/>
    </source>
</evidence>
<dbReference type="GO" id="GO:0000981">
    <property type="term" value="F:DNA-binding transcription factor activity, RNA polymerase II-specific"/>
    <property type="evidence" value="ECO:0007669"/>
    <property type="project" value="TreeGrafter"/>
</dbReference>
<dbReference type="OrthoDB" id="552115at2759"/>
<dbReference type="PANTHER" id="PTHR12548:SF9">
    <property type="entry name" value="TRANSCRIPTION FACTOR DP"/>
    <property type="match status" value="1"/>
</dbReference>
<feature type="region of interest" description="Disordered" evidence="2">
    <location>
        <begin position="763"/>
        <end position="784"/>
    </location>
</feature>
<feature type="compositionally biased region" description="Low complexity" evidence="2">
    <location>
        <begin position="221"/>
        <end position="260"/>
    </location>
</feature>
<dbReference type="Proteomes" id="UP000827284">
    <property type="component" value="Unassembled WGS sequence"/>
</dbReference>
<dbReference type="InterPro" id="IPR015648">
    <property type="entry name" value="Transcrpt_fac_DP"/>
</dbReference>
<feature type="region of interest" description="Disordered" evidence="2">
    <location>
        <begin position="138"/>
        <end position="167"/>
    </location>
</feature>
<dbReference type="InterPro" id="IPR003316">
    <property type="entry name" value="E2F_WHTH_DNA-bd_dom"/>
</dbReference>
<dbReference type="GO" id="GO:0000977">
    <property type="term" value="F:RNA polymerase II transcription regulatory region sequence-specific DNA binding"/>
    <property type="evidence" value="ECO:0007669"/>
    <property type="project" value="TreeGrafter"/>
</dbReference>
<feature type="compositionally biased region" description="Acidic residues" evidence="2">
    <location>
        <begin position="544"/>
        <end position="563"/>
    </location>
</feature>
<feature type="domain" description="E2F/DP family winged-helix DNA-binding" evidence="3">
    <location>
        <begin position="435"/>
        <end position="516"/>
    </location>
</feature>
<dbReference type="EMBL" id="BQFW01000003">
    <property type="protein sequence ID" value="GJJ69967.1"/>
    <property type="molecule type" value="Genomic_DNA"/>
</dbReference>
<evidence type="ECO:0000313" key="5">
    <source>
        <dbReference type="Proteomes" id="UP000827284"/>
    </source>
</evidence>
<dbReference type="GO" id="GO:0051726">
    <property type="term" value="P:regulation of cell cycle"/>
    <property type="evidence" value="ECO:0007669"/>
    <property type="project" value="InterPro"/>
</dbReference>
<comment type="subcellular location">
    <subcellularLocation>
        <location evidence="1">Nucleus</location>
    </subcellularLocation>
</comment>
<feature type="compositionally biased region" description="Polar residues" evidence="2">
    <location>
        <begin position="67"/>
        <end position="82"/>
    </location>
</feature>
<accession>A0A9P3LTK9</accession>
<keyword evidence="1" id="KW-0238">DNA-binding</keyword>
<dbReference type="InterPro" id="IPR036388">
    <property type="entry name" value="WH-like_DNA-bd_sf"/>
</dbReference>
<feature type="region of interest" description="Disordered" evidence="2">
    <location>
        <begin position="191"/>
        <end position="265"/>
    </location>
</feature>
<feature type="compositionally biased region" description="Basic and acidic residues" evidence="2">
    <location>
        <begin position="648"/>
        <end position="662"/>
    </location>
</feature>
<evidence type="ECO:0000313" key="4">
    <source>
        <dbReference type="EMBL" id="GJJ69967.1"/>
    </source>
</evidence>
<evidence type="ECO:0000259" key="3">
    <source>
        <dbReference type="SMART" id="SM01372"/>
    </source>
</evidence>
<sequence>MRPLAGHPSVPAGPPHASAAPQHHPAHHTQQEHSNQHQHQHPSQHHHLSTHSNQHPPQSHHHRHSSFTQYPSTATSPSSYDQLLSPPTSVSSVSAFSPSSSPLDYPTRSTYPPHIADTFPRSIQRLNHGPESFVHQLGHRATHSHSNQERYSYIPPLPRRPLLHRDPHYHDQAHDQAHAEEQQGLYRPQQPIEHHSPSWRLPVDQGSQGVQPPPPIRTQLSTSSNTRHSSSSSFDCPPLSGLTISSTSSRSGPSPATPRSLPRHLGGAVLSYPLMDSPVDYRERIKTPTSHHAMSATSYSWNHEDDMEMREREQGHYRAMDRNKTSMSASSSPASSRKPAKTDSVEKDGHDVCGGAEVSMAMSGDISISSSRKQSLTDSFNLEEDEDDLHLSQSSKKVKTSRKRAIPATSRRTSLGDVLDEIEEEANAATGNQSMTGHGLRIYAQRVCERVQATTDVVSVSRIVHELSGAKGELVEGAPEAPGQENIRRRVYDALNVLEALGVISMDENKDFRWVGIQESLVVNSISKTIAKRLAVAALTGVDEPSEEPEDEESEEPEDDDMEIEKLQREVDALKLGNELELAQLKDQAAKHVQVLNLVQRNKRRESKEQEKEERRRQRRAEKRAARAQAASSGGDQDMTDVGPQGCSDDHSEVRLRAGSEPRRRRRSSRQPSQTPIGRGEDMEGVTIMDTDTGDSEDAALRKEQEKRERKERRERKEKRALKRQQKEAQKLQLPFVMVQMEGYAGQSSDSEGGITVVRRVRDEQKARSSGKSKRHHPSEESTANIEISIPHQEEMSIISDTEVLTDLGLDSVPMEQLRAVFSAELIETVLPGVDIQSADQVSLHGGHERALNRSN</sequence>
<dbReference type="AlphaFoldDB" id="A0A9P3LTK9"/>
<feature type="region of interest" description="Disordered" evidence="2">
    <location>
        <begin position="601"/>
        <end position="729"/>
    </location>
</feature>
<feature type="region of interest" description="Disordered" evidence="2">
    <location>
        <begin position="540"/>
        <end position="563"/>
    </location>
</feature>
<feature type="region of interest" description="Disordered" evidence="2">
    <location>
        <begin position="321"/>
        <end position="352"/>
    </location>
</feature>
<name>A0A9P3LTK9_9FUNG</name>
<feature type="region of interest" description="Disordered" evidence="2">
    <location>
        <begin position="1"/>
        <end position="117"/>
    </location>
</feature>
<feature type="compositionally biased region" description="Low complexity" evidence="2">
    <location>
        <begin position="1"/>
        <end position="23"/>
    </location>
</feature>
<feature type="compositionally biased region" description="Low complexity" evidence="2">
    <location>
        <begin position="326"/>
        <end position="336"/>
    </location>
</feature>
<dbReference type="GO" id="GO:0005634">
    <property type="term" value="C:nucleus"/>
    <property type="evidence" value="ECO:0007669"/>
    <property type="project" value="UniProtKB-SubCell"/>
</dbReference>
<proteinExistence type="inferred from homology"/>
<dbReference type="GO" id="GO:0005667">
    <property type="term" value="C:transcription regulator complex"/>
    <property type="evidence" value="ECO:0007669"/>
    <property type="project" value="InterPro"/>
</dbReference>
<reference evidence="4" key="2">
    <citation type="journal article" date="2022" name="Microbiol. Resour. Announc.">
        <title>Whole-Genome Sequence of Entomortierella parvispora E1425, a Mucoromycotan Fungus Associated with Burkholderiaceae-Related Endosymbiotic Bacteria.</title>
        <authorList>
            <person name="Herlambang A."/>
            <person name="Guo Y."/>
            <person name="Takashima Y."/>
            <person name="Narisawa K."/>
            <person name="Ohta H."/>
            <person name="Nishizawa T."/>
        </authorList>
    </citation>
    <scope>NUCLEOTIDE SEQUENCE</scope>
    <source>
        <strain evidence="4">E1425</strain>
    </source>
</reference>
<keyword evidence="1" id="KW-0805">Transcription regulation</keyword>
<reference evidence="4" key="1">
    <citation type="submission" date="2021-11" db="EMBL/GenBank/DDBJ databases">
        <authorList>
            <person name="Herlambang A."/>
            <person name="Guo Y."/>
            <person name="Takashima Y."/>
            <person name="Nishizawa T."/>
        </authorList>
    </citation>
    <scope>NUCLEOTIDE SEQUENCE</scope>
    <source>
        <strain evidence="4">E1425</strain>
    </source>
</reference>
<feature type="compositionally biased region" description="Basic and acidic residues" evidence="2">
    <location>
        <begin position="699"/>
        <end position="709"/>
    </location>
</feature>
<protein>
    <recommendedName>
        <fullName evidence="3">E2F/DP family winged-helix DNA-binding domain-containing protein</fullName>
    </recommendedName>
</protein>
<keyword evidence="1" id="KW-0539">Nucleus</keyword>
<organism evidence="4 5">
    <name type="scientific">Entomortierella parvispora</name>
    <dbReference type="NCBI Taxonomy" id="205924"/>
    <lineage>
        <taxon>Eukaryota</taxon>
        <taxon>Fungi</taxon>
        <taxon>Fungi incertae sedis</taxon>
        <taxon>Mucoromycota</taxon>
        <taxon>Mortierellomycotina</taxon>
        <taxon>Mortierellomycetes</taxon>
        <taxon>Mortierellales</taxon>
        <taxon>Mortierellaceae</taxon>
        <taxon>Entomortierella</taxon>
    </lineage>
</organism>
<dbReference type="SUPFAM" id="SSF46785">
    <property type="entry name" value="Winged helix' DNA-binding domain"/>
    <property type="match status" value="1"/>
</dbReference>
<feature type="compositionally biased region" description="Basic and acidic residues" evidence="2">
    <location>
        <begin position="340"/>
        <end position="351"/>
    </location>
</feature>
<dbReference type="Gene3D" id="1.10.10.10">
    <property type="entry name" value="Winged helix-like DNA-binding domain superfamily/Winged helix DNA-binding domain"/>
    <property type="match status" value="1"/>
</dbReference>
<keyword evidence="1" id="KW-0804">Transcription</keyword>
<keyword evidence="5" id="KW-1185">Reference proteome</keyword>
<evidence type="ECO:0000256" key="2">
    <source>
        <dbReference type="SAM" id="MobiDB-lite"/>
    </source>
</evidence>
<gene>
    <name evidence="4" type="ORF">EMPS_02316</name>
</gene>
<feature type="region of interest" description="Disordered" evidence="2">
    <location>
        <begin position="384"/>
        <end position="409"/>
    </location>
</feature>
<feature type="compositionally biased region" description="Basic residues" evidence="2">
    <location>
        <begin position="396"/>
        <end position="405"/>
    </location>
</feature>
<comment type="caution">
    <text evidence="4">The sequence shown here is derived from an EMBL/GenBank/DDBJ whole genome shotgun (WGS) entry which is preliminary data.</text>
</comment>
<feature type="compositionally biased region" description="Basic residues" evidence="2">
    <location>
        <begin position="710"/>
        <end position="724"/>
    </location>
</feature>
<dbReference type="SMART" id="SM01372">
    <property type="entry name" value="E2F_TDP"/>
    <property type="match status" value="1"/>
</dbReference>
<feature type="compositionally biased region" description="Basic residues" evidence="2">
    <location>
        <begin position="36"/>
        <end position="49"/>
    </location>
</feature>
<comment type="similarity">
    <text evidence="1">Belongs to the E2F/DP family.</text>
</comment>
<dbReference type="PANTHER" id="PTHR12548">
    <property type="entry name" value="TRANSCRIPTION FACTOR DP"/>
    <property type="match status" value="1"/>
</dbReference>